<evidence type="ECO:0000313" key="1">
    <source>
        <dbReference type="EMBL" id="OCL13356.1"/>
    </source>
</evidence>
<organism evidence="1 2">
    <name type="scientific">Glonium stellatum</name>
    <dbReference type="NCBI Taxonomy" id="574774"/>
    <lineage>
        <taxon>Eukaryota</taxon>
        <taxon>Fungi</taxon>
        <taxon>Dikarya</taxon>
        <taxon>Ascomycota</taxon>
        <taxon>Pezizomycotina</taxon>
        <taxon>Dothideomycetes</taxon>
        <taxon>Pleosporomycetidae</taxon>
        <taxon>Gloniales</taxon>
        <taxon>Gloniaceae</taxon>
        <taxon>Glonium</taxon>
    </lineage>
</organism>
<sequence length="102" mass="11568">MAASDIVEAFKRLSPSRSRAAVLDGIIAELTPYEWRDALKKLQKRPFLFDIVASLPAEIIIHIFSYLDVLTPFRLQRVRKPCHISPVQDPITIVSLSARLLL</sequence>
<gene>
    <name evidence="1" type="ORF">AOQ84DRAFT_112540</name>
</gene>
<dbReference type="OrthoDB" id="5295250at2759"/>
<dbReference type="InterPro" id="IPR036047">
    <property type="entry name" value="F-box-like_dom_sf"/>
</dbReference>
<dbReference type="Gene3D" id="1.20.1280.50">
    <property type="match status" value="1"/>
</dbReference>
<evidence type="ECO:0000313" key="2">
    <source>
        <dbReference type="Proteomes" id="UP000250140"/>
    </source>
</evidence>
<dbReference type="SUPFAM" id="SSF81383">
    <property type="entry name" value="F-box domain"/>
    <property type="match status" value="1"/>
</dbReference>
<name>A0A8E2FAD3_9PEZI</name>
<evidence type="ECO:0008006" key="3">
    <source>
        <dbReference type="Google" id="ProtNLM"/>
    </source>
</evidence>
<dbReference type="Proteomes" id="UP000250140">
    <property type="component" value="Unassembled WGS sequence"/>
</dbReference>
<dbReference type="EMBL" id="KV748734">
    <property type="protein sequence ID" value="OCL13356.1"/>
    <property type="molecule type" value="Genomic_DNA"/>
</dbReference>
<proteinExistence type="predicted"/>
<reference evidence="1 2" key="1">
    <citation type="journal article" date="2016" name="Nat. Commun.">
        <title>Ectomycorrhizal ecology is imprinted in the genome of the dominant symbiotic fungus Cenococcum geophilum.</title>
        <authorList>
            <consortium name="DOE Joint Genome Institute"/>
            <person name="Peter M."/>
            <person name="Kohler A."/>
            <person name="Ohm R.A."/>
            <person name="Kuo A."/>
            <person name="Krutzmann J."/>
            <person name="Morin E."/>
            <person name="Arend M."/>
            <person name="Barry K.W."/>
            <person name="Binder M."/>
            <person name="Choi C."/>
            <person name="Clum A."/>
            <person name="Copeland A."/>
            <person name="Grisel N."/>
            <person name="Haridas S."/>
            <person name="Kipfer T."/>
            <person name="LaButti K."/>
            <person name="Lindquist E."/>
            <person name="Lipzen A."/>
            <person name="Maire R."/>
            <person name="Meier B."/>
            <person name="Mihaltcheva S."/>
            <person name="Molinier V."/>
            <person name="Murat C."/>
            <person name="Poggeler S."/>
            <person name="Quandt C.A."/>
            <person name="Sperisen C."/>
            <person name="Tritt A."/>
            <person name="Tisserant E."/>
            <person name="Crous P.W."/>
            <person name="Henrissat B."/>
            <person name="Nehls U."/>
            <person name="Egli S."/>
            <person name="Spatafora J.W."/>
            <person name="Grigoriev I.V."/>
            <person name="Martin F.M."/>
        </authorList>
    </citation>
    <scope>NUCLEOTIDE SEQUENCE [LARGE SCALE GENOMIC DNA]</scope>
    <source>
        <strain evidence="1 2">CBS 207.34</strain>
    </source>
</reference>
<keyword evidence="2" id="KW-1185">Reference proteome</keyword>
<dbReference type="AlphaFoldDB" id="A0A8E2FAD3"/>
<protein>
    <recommendedName>
        <fullName evidence="3">F-box domain-containing protein</fullName>
    </recommendedName>
</protein>
<accession>A0A8E2FAD3</accession>